<dbReference type="EMBL" id="WRPP01000007">
    <property type="protein sequence ID" value="MVU81776.1"/>
    <property type="molecule type" value="Genomic_DNA"/>
</dbReference>
<dbReference type="GO" id="GO:0003700">
    <property type="term" value="F:DNA-binding transcription factor activity"/>
    <property type="evidence" value="ECO:0007669"/>
    <property type="project" value="InterPro"/>
</dbReference>
<name>A0A7K1V5A3_9NOCA</name>
<organism evidence="5 6">
    <name type="scientific">Nocardia terrae</name>
    <dbReference type="NCBI Taxonomy" id="2675851"/>
    <lineage>
        <taxon>Bacteria</taxon>
        <taxon>Bacillati</taxon>
        <taxon>Actinomycetota</taxon>
        <taxon>Actinomycetes</taxon>
        <taxon>Mycobacteriales</taxon>
        <taxon>Nocardiaceae</taxon>
        <taxon>Nocardia</taxon>
    </lineage>
</organism>
<comment type="caution">
    <text evidence="5">The sequence shown here is derived from an EMBL/GenBank/DDBJ whole genome shotgun (WGS) entry which is preliminary data.</text>
</comment>
<dbReference type="Gene3D" id="1.10.10.60">
    <property type="entry name" value="Homeodomain-like"/>
    <property type="match status" value="1"/>
</dbReference>
<keyword evidence="6" id="KW-1185">Reference proteome</keyword>
<gene>
    <name evidence="5" type="ORF">GPX89_31635</name>
</gene>
<sequence length="344" mass="37677">MIEGTIPTRIAGLIRATAVRVGVTPAQLAALDPAIDPAMLHEELLRVPTIWAWRAWELIDTVVGPGSGLLATAAADRGGLHVWDYLFTSAPTLAESLRTVVALRGVVTDPGVGWEVVESGGLLTVRESAPIEPVAVLAPIEEFMLSMMLRRIREATRTPLVPVRVAFTHRESARYPHLIDEFGTRRIDFGADHAQITFLDAAALPTGADPHVGNMLRHYAELVLAGSRAVPSEQESMRAVIAACLRDGDLSLDGAARRLAMSPRTLQRRLEELGTGWRAEVESVRHEQAVALIRDTGLSVQSIAPRLGYADARALRRAFQRWTGLGPDEFRRQSRTAYTEKERP</sequence>
<dbReference type="InterPro" id="IPR009057">
    <property type="entry name" value="Homeodomain-like_sf"/>
</dbReference>
<dbReference type="Pfam" id="PF12833">
    <property type="entry name" value="HTH_18"/>
    <property type="match status" value="1"/>
</dbReference>
<dbReference type="PANTHER" id="PTHR47894:SF1">
    <property type="entry name" value="HTH-TYPE TRANSCRIPTIONAL REGULATOR VQSM"/>
    <property type="match status" value="1"/>
</dbReference>
<dbReference type="Pfam" id="PF12625">
    <property type="entry name" value="Arabinose_bd"/>
    <property type="match status" value="1"/>
</dbReference>
<evidence type="ECO:0000313" key="5">
    <source>
        <dbReference type="EMBL" id="MVU81776.1"/>
    </source>
</evidence>
<protein>
    <submittedName>
        <fullName evidence="5">Helix-turn-helix domain-containing protein</fullName>
    </submittedName>
</protein>
<feature type="domain" description="HTH araC/xylS-type" evidence="4">
    <location>
        <begin position="235"/>
        <end position="333"/>
    </location>
</feature>
<keyword evidence="1" id="KW-0805">Transcription regulation</keyword>
<evidence type="ECO:0000256" key="1">
    <source>
        <dbReference type="ARBA" id="ARBA00023015"/>
    </source>
</evidence>
<keyword evidence="3" id="KW-0804">Transcription</keyword>
<dbReference type="AlphaFoldDB" id="A0A7K1V5A3"/>
<dbReference type="SUPFAM" id="SSF46689">
    <property type="entry name" value="Homeodomain-like"/>
    <property type="match status" value="1"/>
</dbReference>
<dbReference type="PROSITE" id="PS01124">
    <property type="entry name" value="HTH_ARAC_FAMILY_2"/>
    <property type="match status" value="1"/>
</dbReference>
<evidence type="ECO:0000256" key="2">
    <source>
        <dbReference type="ARBA" id="ARBA00023125"/>
    </source>
</evidence>
<keyword evidence="2" id="KW-0238">DNA-binding</keyword>
<dbReference type="InterPro" id="IPR018060">
    <property type="entry name" value="HTH_AraC"/>
</dbReference>
<dbReference type="PANTHER" id="PTHR47894">
    <property type="entry name" value="HTH-TYPE TRANSCRIPTIONAL REGULATOR GADX"/>
    <property type="match status" value="1"/>
</dbReference>
<evidence type="ECO:0000256" key="3">
    <source>
        <dbReference type="ARBA" id="ARBA00023163"/>
    </source>
</evidence>
<dbReference type="InterPro" id="IPR032687">
    <property type="entry name" value="AraC-type_N"/>
</dbReference>
<dbReference type="GO" id="GO:0000976">
    <property type="term" value="F:transcription cis-regulatory region binding"/>
    <property type="evidence" value="ECO:0007669"/>
    <property type="project" value="TreeGrafter"/>
</dbReference>
<evidence type="ECO:0000259" key="4">
    <source>
        <dbReference type="PROSITE" id="PS01124"/>
    </source>
</evidence>
<accession>A0A7K1V5A3</accession>
<evidence type="ECO:0000313" key="6">
    <source>
        <dbReference type="Proteomes" id="UP000466794"/>
    </source>
</evidence>
<dbReference type="SMART" id="SM00342">
    <property type="entry name" value="HTH_ARAC"/>
    <property type="match status" value="1"/>
</dbReference>
<reference evidence="5 6" key="1">
    <citation type="submission" date="2019-12" db="EMBL/GenBank/DDBJ databases">
        <title>Nocardia sp. nov. ET3-3 isolated from soil.</title>
        <authorList>
            <person name="Kanchanasin P."/>
            <person name="Tanasupawat S."/>
            <person name="Yuki M."/>
            <person name="Kudo T."/>
        </authorList>
    </citation>
    <scope>NUCLEOTIDE SEQUENCE [LARGE SCALE GENOMIC DNA]</scope>
    <source>
        <strain evidence="5 6">ET3-3</strain>
    </source>
</reference>
<proteinExistence type="predicted"/>
<dbReference type="RefSeq" id="WP_157391386.1">
    <property type="nucleotide sequence ID" value="NZ_WRPP01000007.1"/>
</dbReference>
<dbReference type="Proteomes" id="UP000466794">
    <property type="component" value="Unassembled WGS sequence"/>
</dbReference>
<dbReference type="GO" id="GO:0005829">
    <property type="term" value="C:cytosol"/>
    <property type="evidence" value="ECO:0007669"/>
    <property type="project" value="TreeGrafter"/>
</dbReference>